<protein>
    <recommendedName>
        <fullName evidence="4">Arrestin C-terminal-like domain-containing protein</fullName>
    </recommendedName>
</protein>
<reference evidence="1" key="2">
    <citation type="submission" date="2020-01" db="EMBL/GenBank/DDBJ databases">
        <authorList>
            <person name="Korhonen P.K.K."/>
            <person name="Guangxu M.G."/>
            <person name="Wang T.W."/>
            <person name="Stroehlein A.J.S."/>
            <person name="Young N.D."/>
            <person name="Ang C.-S.A."/>
            <person name="Fernando D.W.F."/>
            <person name="Lu H.L."/>
            <person name="Taylor S.T."/>
            <person name="Ehtesham M.E.M."/>
            <person name="Najaraj S.H.N."/>
            <person name="Harsha G.H.G."/>
            <person name="Madugundu A.M."/>
            <person name="Renuse S.R."/>
            <person name="Holt D.H."/>
            <person name="Pandey A.P."/>
            <person name="Papenfuss A.P."/>
            <person name="Gasser R.B.G."/>
            <person name="Fischer K.F."/>
        </authorList>
    </citation>
    <scope>NUCLEOTIDE SEQUENCE</scope>
    <source>
        <strain evidence="1">SSS_KF_BRIS2020</strain>
    </source>
</reference>
<keyword evidence="3" id="KW-1185">Reference proteome</keyword>
<dbReference type="AlphaFoldDB" id="A0A834RDA9"/>
<reference evidence="3" key="1">
    <citation type="journal article" date="2020" name="PLoS Negl. Trop. Dis.">
        <title>High-quality nuclear genome for Sarcoptes scabiei-A critical resource for a neglected parasite.</title>
        <authorList>
            <person name="Korhonen P.K."/>
            <person name="Gasser R.B."/>
            <person name="Ma G."/>
            <person name="Wang T."/>
            <person name="Stroehlein A.J."/>
            <person name="Young N.D."/>
            <person name="Ang C.S."/>
            <person name="Fernando D.D."/>
            <person name="Lu H.C."/>
            <person name="Taylor S."/>
            <person name="Reynolds S.L."/>
            <person name="Mofiz E."/>
            <person name="Najaraj S.H."/>
            <person name="Gowda H."/>
            <person name="Madugundu A."/>
            <person name="Renuse S."/>
            <person name="Holt D."/>
            <person name="Pandey A."/>
            <person name="Papenfuss A.T."/>
            <person name="Fischer K."/>
        </authorList>
    </citation>
    <scope>NUCLEOTIDE SEQUENCE [LARGE SCALE GENOMIC DNA]</scope>
</reference>
<name>A0A834RDA9_SARSC</name>
<dbReference type="Gene3D" id="2.60.40.640">
    <property type="match status" value="2"/>
</dbReference>
<proteinExistence type="predicted"/>
<gene>
    <name evidence="1" type="ORF">SSS_6950</name>
</gene>
<sequence length="362" mass="43100">MDNDHSDRSFIVVRDDFEEKFKFFDVLLEQQNNRYCVGQEILGKIIFQDTRLIHQIRNGSIRFGFFGSIHIFRTKRLCLFRSSSSFSSEIDRAEEETLIIEFIEIDSKRFRRLSLRNDNHERNKDWIAIDFQYRIPKYLPNSFSLKQKVSIQYYLKVVFVQSQLEFTKNLKEIIVSSNPNIPKYYSSNPMTATIDQRILNYWQCFKTSTESIHLKCLLSIIGGKIDHGLFINIIIENRSSRSFPVVIKLEQSINVLKKQTNSIEAFTTLRSNDNIENRSPTRKKFKQNILEKFITQIEPDCLVHHSTSIKLPSKILFINHNHHHQLRSIRIEHQLEVILRISWRKKLRCRLPIIFTNEKFDR</sequence>
<evidence type="ECO:0008006" key="4">
    <source>
        <dbReference type="Google" id="ProtNLM"/>
    </source>
</evidence>
<evidence type="ECO:0000313" key="2">
    <source>
        <dbReference type="EnsemblMetazoa" id="KAF7494584.1"/>
    </source>
</evidence>
<dbReference type="EnsemblMetazoa" id="SSS_6950s_mrna">
    <property type="protein sequence ID" value="KAF7494584.1"/>
    <property type="gene ID" value="SSS_6950"/>
</dbReference>
<evidence type="ECO:0000313" key="3">
    <source>
        <dbReference type="Proteomes" id="UP000070412"/>
    </source>
</evidence>
<dbReference type="InterPro" id="IPR014752">
    <property type="entry name" value="Arrestin-like_C"/>
</dbReference>
<evidence type="ECO:0000313" key="1">
    <source>
        <dbReference type="EMBL" id="KAF7494584.1"/>
    </source>
</evidence>
<reference evidence="2" key="3">
    <citation type="submission" date="2022-06" db="UniProtKB">
        <authorList>
            <consortium name="EnsemblMetazoa"/>
        </authorList>
    </citation>
    <scope>IDENTIFICATION</scope>
</reference>
<dbReference type="EMBL" id="WVUK01000053">
    <property type="protein sequence ID" value="KAF7494584.1"/>
    <property type="molecule type" value="Genomic_DNA"/>
</dbReference>
<accession>A0A834RDA9</accession>
<dbReference type="Proteomes" id="UP000070412">
    <property type="component" value="Unassembled WGS sequence"/>
</dbReference>
<organism evidence="1">
    <name type="scientific">Sarcoptes scabiei</name>
    <name type="common">Itch mite</name>
    <name type="synonym">Acarus scabiei</name>
    <dbReference type="NCBI Taxonomy" id="52283"/>
    <lineage>
        <taxon>Eukaryota</taxon>
        <taxon>Metazoa</taxon>
        <taxon>Ecdysozoa</taxon>
        <taxon>Arthropoda</taxon>
        <taxon>Chelicerata</taxon>
        <taxon>Arachnida</taxon>
        <taxon>Acari</taxon>
        <taxon>Acariformes</taxon>
        <taxon>Sarcoptiformes</taxon>
        <taxon>Astigmata</taxon>
        <taxon>Psoroptidia</taxon>
        <taxon>Sarcoptoidea</taxon>
        <taxon>Sarcoptidae</taxon>
        <taxon>Sarcoptinae</taxon>
        <taxon>Sarcoptes</taxon>
    </lineage>
</organism>